<dbReference type="PANTHER" id="PTHR11439">
    <property type="entry name" value="GAG-POL-RELATED RETROTRANSPOSON"/>
    <property type="match status" value="1"/>
</dbReference>
<name>A0AAV8SEB1_9ROSI</name>
<reference evidence="2 3" key="1">
    <citation type="submission" date="2021-09" db="EMBL/GenBank/DDBJ databases">
        <title>Genomic insights and catalytic innovation underlie evolution of tropane alkaloids biosynthesis.</title>
        <authorList>
            <person name="Wang Y.-J."/>
            <person name="Tian T."/>
            <person name="Huang J.-P."/>
            <person name="Huang S.-X."/>
        </authorList>
    </citation>
    <scope>NUCLEOTIDE SEQUENCE [LARGE SCALE GENOMIC DNA]</scope>
    <source>
        <strain evidence="2">KIB-2018</strain>
        <tissue evidence="2">Leaf</tissue>
    </source>
</reference>
<evidence type="ECO:0000313" key="2">
    <source>
        <dbReference type="EMBL" id="KAJ8750374.1"/>
    </source>
</evidence>
<keyword evidence="3" id="KW-1185">Reference proteome</keyword>
<dbReference type="Proteomes" id="UP001159364">
    <property type="component" value="Linkage Group LG11"/>
</dbReference>
<accession>A0AAV8SEB1</accession>
<gene>
    <name evidence="2" type="ORF">K2173_014289</name>
</gene>
<dbReference type="EMBL" id="JAIWQS010000011">
    <property type="protein sequence ID" value="KAJ8750374.1"/>
    <property type="molecule type" value="Genomic_DNA"/>
</dbReference>
<protein>
    <submittedName>
        <fullName evidence="2">Uncharacterized protein</fullName>
    </submittedName>
</protein>
<evidence type="ECO:0000313" key="3">
    <source>
        <dbReference type="Proteomes" id="UP001159364"/>
    </source>
</evidence>
<organism evidence="2 3">
    <name type="scientific">Erythroxylum novogranatense</name>
    <dbReference type="NCBI Taxonomy" id="1862640"/>
    <lineage>
        <taxon>Eukaryota</taxon>
        <taxon>Viridiplantae</taxon>
        <taxon>Streptophyta</taxon>
        <taxon>Embryophyta</taxon>
        <taxon>Tracheophyta</taxon>
        <taxon>Spermatophyta</taxon>
        <taxon>Magnoliopsida</taxon>
        <taxon>eudicotyledons</taxon>
        <taxon>Gunneridae</taxon>
        <taxon>Pentapetalae</taxon>
        <taxon>rosids</taxon>
        <taxon>fabids</taxon>
        <taxon>Malpighiales</taxon>
        <taxon>Erythroxylaceae</taxon>
        <taxon>Erythroxylum</taxon>
    </lineage>
</organism>
<proteinExistence type="predicted"/>
<dbReference type="CDD" id="cd09272">
    <property type="entry name" value="RNase_HI_RT_Ty1"/>
    <property type="match status" value="1"/>
</dbReference>
<comment type="caution">
    <text evidence="2">The sequence shown here is derived from an EMBL/GenBank/DDBJ whole genome shotgun (WGS) entry which is preliminary data.</text>
</comment>
<dbReference type="AlphaFoldDB" id="A0AAV8SEB1"/>
<dbReference type="PANTHER" id="PTHR11439:SF455">
    <property type="entry name" value="RLK (RECEPTOR-LIKE PROTEIN KINASE) 8, PUTATIVE-RELATED"/>
    <property type="match status" value="1"/>
</dbReference>
<dbReference type="SUPFAM" id="SSF56672">
    <property type="entry name" value="DNA/RNA polymerases"/>
    <property type="match status" value="1"/>
</dbReference>
<feature type="region of interest" description="Disordered" evidence="1">
    <location>
        <begin position="1"/>
        <end position="20"/>
    </location>
</feature>
<dbReference type="InterPro" id="IPR043502">
    <property type="entry name" value="DNA/RNA_pol_sf"/>
</dbReference>
<sequence>MNNCKPKATPLEGKPTITGSEAITDPTSYRSLVGALQYLTLTRPDIAYNVNFVSQFMQAPTEGHMKLVHRILRYDYADVDWAGCPLTRHSTTGYCTFLGQNIISWCAKKQHTVSRSSTEAEYRALANTAAELTWLTYLLQDFSIPQKVSPTIFCDNLSALYLTVNPVFHARSKHIELDYHYVRERVALGLLVTKYIPTEQQVADIFTKPVPKALIKTFITKLCLQPRLSLRGDINDHRSNKDDYCGQYDLLQKNMEK</sequence>
<evidence type="ECO:0000256" key="1">
    <source>
        <dbReference type="SAM" id="MobiDB-lite"/>
    </source>
</evidence>